<dbReference type="EMBL" id="JBGEHV010000065">
    <property type="protein sequence ID" value="MEY8042776.1"/>
    <property type="molecule type" value="Genomic_DNA"/>
</dbReference>
<dbReference type="Gene3D" id="3.40.50.10320">
    <property type="entry name" value="LmbE-like"/>
    <property type="match status" value="1"/>
</dbReference>
<evidence type="ECO:0000313" key="4">
    <source>
        <dbReference type="Proteomes" id="UP001564626"/>
    </source>
</evidence>
<dbReference type="Proteomes" id="UP001564626">
    <property type="component" value="Unassembled WGS sequence"/>
</dbReference>
<evidence type="ECO:0000256" key="2">
    <source>
        <dbReference type="SAM" id="MobiDB-lite"/>
    </source>
</evidence>
<reference evidence="3 4" key="1">
    <citation type="submission" date="2024-08" db="EMBL/GenBank/DDBJ databases">
        <title>Genome mining of Saccharopolyspora cebuensis PGLac3 from Nigerian medicinal plant.</title>
        <authorList>
            <person name="Ezeobiora C.E."/>
            <person name="Igbokwe N.H."/>
            <person name="Amin D.H."/>
            <person name="Mendie U.E."/>
        </authorList>
    </citation>
    <scope>NUCLEOTIDE SEQUENCE [LARGE SCALE GENOMIC DNA]</scope>
    <source>
        <strain evidence="3 4">PGLac3</strain>
    </source>
</reference>
<evidence type="ECO:0000256" key="1">
    <source>
        <dbReference type="ARBA" id="ARBA00022833"/>
    </source>
</evidence>
<accession>A0ABV4CSK5</accession>
<dbReference type="SUPFAM" id="SSF102588">
    <property type="entry name" value="LmbE-like"/>
    <property type="match status" value="1"/>
</dbReference>
<keyword evidence="4" id="KW-1185">Reference proteome</keyword>
<protein>
    <submittedName>
        <fullName evidence="3">PIG-L family deacetylase</fullName>
    </submittedName>
</protein>
<evidence type="ECO:0000313" key="3">
    <source>
        <dbReference type="EMBL" id="MEY8042776.1"/>
    </source>
</evidence>
<proteinExistence type="predicted"/>
<organism evidence="3 4">
    <name type="scientific">Saccharopolyspora cebuensis</name>
    <dbReference type="NCBI Taxonomy" id="418759"/>
    <lineage>
        <taxon>Bacteria</taxon>
        <taxon>Bacillati</taxon>
        <taxon>Actinomycetota</taxon>
        <taxon>Actinomycetes</taxon>
        <taxon>Pseudonocardiales</taxon>
        <taxon>Pseudonocardiaceae</taxon>
        <taxon>Saccharopolyspora</taxon>
    </lineage>
</organism>
<dbReference type="RefSeq" id="WP_345360315.1">
    <property type="nucleotide sequence ID" value="NZ_BAABII010000004.1"/>
</dbReference>
<dbReference type="InterPro" id="IPR003737">
    <property type="entry name" value="GlcNAc_PI_deacetylase-related"/>
</dbReference>
<feature type="region of interest" description="Disordered" evidence="2">
    <location>
        <begin position="261"/>
        <end position="285"/>
    </location>
</feature>
<comment type="caution">
    <text evidence="3">The sequence shown here is derived from an EMBL/GenBank/DDBJ whole genome shotgun (WGS) entry which is preliminary data.</text>
</comment>
<dbReference type="InterPro" id="IPR024078">
    <property type="entry name" value="LmbE-like_dom_sf"/>
</dbReference>
<name>A0ABV4CSK5_9PSEU</name>
<sequence>MVSSIGFYFGAHQDDALLFRGEFLRSDASTPDARVVHVVTTAGDAGLEAYWWRAREKGLIDAHGRAHAADPSGVKRRFGGKNVTVYDAGKWAVYCLRLPDGNIGGGGFPRTGHASLVKLRDGRINRMQAVDGDAASVYTSWSDFRNTLRAIVDQEMSAARLRPPQWVNTADHLGTNNPNDHTDHYATSQAVRDVVGSAYHRVHWVSYDIEHRPANLADPQLTWKRDLFYAYAHAVSRDTGTGIGYFDAEWNRWGNKSYWREQRATRTTEDQPEQPEQQAPEPTAT</sequence>
<keyword evidence="1" id="KW-0862">Zinc</keyword>
<feature type="compositionally biased region" description="Low complexity" evidence="2">
    <location>
        <begin position="274"/>
        <end position="285"/>
    </location>
</feature>
<gene>
    <name evidence="3" type="ORF">AB8O55_25500</name>
</gene>
<dbReference type="Pfam" id="PF02585">
    <property type="entry name" value="PIG-L"/>
    <property type="match status" value="1"/>
</dbReference>